<dbReference type="GeneID" id="92205779"/>
<feature type="transmembrane region" description="Helical" evidence="1">
    <location>
        <begin position="545"/>
        <end position="567"/>
    </location>
</feature>
<reference evidence="2 3" key="1">
    <citation type="submission" date="2024-03" db="EMBL/GenBank/DDBJ databases">
        <authorList>
            <person name="Brejova B."/>
        </authorList>
    </citation>
    <scope>NUCLEOTIDE SEQUENCE [LARGE SCALE GENOMIC DNA]</scope>
    <source>
        <strain evidence="2 3">CBS 14171</strain>
    </source>
</reference>
<protein>
    <submittedName>
        <fullName evidence="2">Uncharacterized protein</fullName>
    </submittedName>
</protein>
<name>A0ABP0ZDU9_9ASCO</name>
<accession>A0ABP0ZDU9</accession>
<evidence type="ECO:0000313" key="3">
    <source>
        <dbReference type="Proteomes" id="UP001497383"/>
    </source>
</evidence>
<keyword evidence="1" id="KW-0472">Membrane</keyword>
<dbReference type="RefSeq" id="XP_066827521.1">
    <property type="nucleotide sequence ID" value="XM_066976205.1"/>
</dbReference>
<evidence type="ECO:0000256" key="1">
    <source>
        <dbReference type="SAM" id="Phobius"/>
    </source>
</evidence>
<dbReference type="Proteomes" id="UP001497383">
    <property type="component" value="Chromosome 1"/>
</dbReference>
<organism evidence="2 3">
    <name type="scientific">Lodderomyces beijingensis</name>
    <dbReference type="NCBI Taxonomy" id="1775926"/>
    <lineage>
        <taxon>Eukaryota</taxon>
        <taxon>Fungi</taxon>
        <taxon>Dikarya</taxon>
        <taxon>Ascomycota</taxon>
        <taxon>Saccharomycotina</taxon>
        <taxon>Pichiomycetes</taxon>
        <taxon>Debaryomycetaceae</taxon>
        <taxon>Candida/Lodderomyces clade</taxon>
        <taxon>Lodderomyces</taxon>
    </lineage>
</organism>
<evidence type="ECO:0000313" key="2">
    <source>
        <dbReference type="EMBL" id="CAK9436003.1"/>
    </source>
</evidence>
<keyword evidence="3" id="KW-1185">Reference proteome</keyword>
<dbReference type="EMBL" id="OZ022405">
    <property type="protein sequence ID" value="CAK9436003.1"/>
    <property type="molecule type" value="Genomic_DNA"/>
</dbReference>
<keyword evidence="1" id="KW-1133">Transmembrane helix</keyword>
<keyword evidence="1" id="KW-0812">Transmembrane</keyword>
<feature type="transmembrane region" description="Helical" evidence="1">
    <location>
        <begin position="491"/>
        <end position="524"/>
    </location>
</feature>
<gene>
    <name evidence="2" type="ORF">LODBEIA_P05830</name>
</gene>
<proteinExistence type="predicted"/>
<sequence>MSRVLGDLITGIIIAVLTYVSRFIHRITSSGNAPVLPAAGSSEPCASNYTSFFQPILEELVKLLIICYHSSKATAPLNLFDLSLMWVGYTMPTMQIYHYYCGKDYKNHYSKFLKYHELWLDQDLYRNRYDCEDVEEVEEFWRNIVDVGANTKDESSQLALRHSLSSEESGKTAVDKMAMTISRSMSYNVLPNEFKGRHDDDRKSFDTLVHDRVQSRKHSFASVKSTARPIPMNARNYMSCSDLVHKLYSLSPKNTYHLNRAVAIATFDDVEEESYLPQKFSQAGNQVGNQAEDQVENQAGLDILPEIEEVYENIDESFIQPNQEIAVEQSNEEQQTQHHNRTFLFALIQIMNWFSWLLPPFLPLNASNNGREELTSSMDPATSTSISTPIPAPNERYPLLKSSLSRYSLIPRESSSSPTRDLELGSGGTTAVIGVTTIDRVMLLQSFVSYYFDISLDSVLLHFKTDSWFMTYGQLIIDTRWWWVCLDELNYIVWQFVVVVMCLGLIVMKKTAAMAWLMLPLVLIPKLFKQNHLHNFNKKFDYRSVILLDGAINLGLLSFTTALSVFYE</sequence>